<evidence type="ECO:0000259" key="1">
    <source>
        <dbReference type="Pfam" id="PF04994"/>
    </source>
</evidence>
<keyword evidence="3" id="KW-1185">Reference proteome</keyword>
<dbReference type="EMBL" id="SGXF01000007">
    <property type="protein sequence ID" value="RZS92810.1"/>
    <property type="molecule type" value="Genomic_DNA"/>
</dbReference>
<evidence type="ECO:0000313" key="3">
    <source>
        <dbReference type="Proteomes" id="UP000292927"/>
    </source>
</evidence>
<reference evidence="2 3" key="1">
    <citation type="submission" date="2019-02" db="EMBL/GenBank/DDBJ databases">
        <title>Genomic Encyclopedia of Type Strains, Phase IV (KMG-IV): sequencing the most valuable type-strain genomes for metagenomic binning, comparative biology and taxonomic classification.</title>
        <authorList>
            <person name="Goeker M."/>
        </authorList>
    </citation>
    <scope>NUCLEOTIDE SEQUENCE [LARGE SCALE GENOMIC DNA]</scope>
    <source>
        <strain evidence="2 3">DSM 29486</strain>
    </source>
</reference>
<dbReference type="Pfam" id="PF04994">
    <property type="entry name" value="TfoX_C"/>
    <property type="match status" value="1"/>
</dbReference>
<dbReference type="PANTHER" id="PTHR36121:SF1">
    <property type="entry name" value="PROTEIN SXY"/>
    <property type="match status" value="1"/>
</dbReference>
<name>A0A4Q7P0E5_9FIRM</name>
<dbReference type="SUPFAM" id="SSF56672">
    <property type="entry name" value="DNA/RNA polymerases"/>
    <property type="match status" value="1"/>
</dbReference>
<protein>
    <submittedName>
        <fullName evidence="2">DNA transformation protein</fullName>
    </submittedName>
</protein>
<proteinExistence type="predicted"/>
<dbReference type="RefSeq" id="WP_130436127.1">
    <property type="nucleotide sequence ID" value="NZ_SGXF01000007.1"/>
</dbReference>
<evidence type="ECO:0000313" key="2">
    <source>
        <dbReference type="EMBL" id="RZS92810.1"/>
    </source>
</evidence>
<accession>A0A4Q7P0E5</accession>
<dbReference type="InterPro" id="IPR007077">
    <property type="entry name" value="TfoX_C"/>
</dbReference>
<dbReference type="OrthoDB" id="9796798at2"/>
<dbReference type="InterPro" id="IPR043502">
    <property type="entry name" value="DNA/RNA_pol_sf"/>
</dbReference>
<dbReference type="AlphaFoldDB" id="A0A4Q7P0E5"/>
<gene>
    <name evidence="2" type="ORF">EV209_2881</name>
</gene>
<dbReference type="Proteomes" id="UP000292927">
    <property type="component" value="Unassembled WGS sequence"/>
</dbReference>
<feature type="domain" description="TfoX C-terminal" evidence="1">
    <location>
        <begin position="3"/>
        <end position="79"/>
    </location>
</feature>
<dbReference type="PANTHER" id="PTHR36121">
    <property type="entry name" value="PROTEIN SXY"/>
    <property type="match status" value="1"/>
</dbReference>
<comment type="caution">
    <text evidence="2">The sequence shown here is derived from an EMBL/GenBank/DDBJ whole genome shotgun (WGS) entry which is preliminary data.</text>
</comment>
<sequence>MGELAQLPNIGKEVERQLNEAGIRTCEDLKKLGAEQAWLKIQEIDASACIHRLLALEGAICGVKKTLLPEDRKAELKAFYNQHKK</sequence>
<dbReference type="Gene3D" id="1.10.150.20">
    <property type="entry name" value="5' to 3' exonuclease, C-terminal subdomain"/>
    <property type="match status" value="1"/>
</dbReference>
<organism evidence="2 3">
    <name type="scientific">Cuneatibacter caecimuris</name>
    <dbReference type="NCBI Taxonomy" id="1796618"/>
    <lineage>
        <taxon>Bacteria</taxon>
        <taxon>Bacillati</taxon>
        <taxon>Bacillota</taxon>
        <taxon>Clostridia</taxon>
        <taxon>Lachnospirales</taxon>
        <taxon>Lachnospiraceae</taxon>
        <taxon>Cuneatibacter</taxon>
    </lineage>
</organism>
<dbReference type="InterPro" id="IPR047525">
    <property type="entry name" value="TfoX-like"/>
</dbReference>